<dbReference type="OMA" id="FANPKHA"/>
<evidence type="ECO:0000256" key="5">
    <source>
        <dbReference type="ARBA" id="ARBA00022967"/>
    </source>
</evidence>
<dbReference type="GO" id="GO:0005524">
    <property type="term" value="F:ATP binding"/>
    <property type="evidence" value="ECO:0007669"/>
    <property type="project" value="UniProtKB-KW"/>
</dbReference>
<proteinExistence type="predicted"/>
<dbReference type="PANTHER" id="PTHR43166:SF30">
    <property type="entry name" value="METHIONINE IMPORT ATP-BINDING PROTEIN METN"/>
    <property type="match status" value="1"/>
</dbReference>
<sequence length="269" mass="30177">MQLRLEHLNKTYTTKRASVTAVKDVSLDFPDNSIIGIIGKSGAGKSSLLRLASLLETPDRGEVYYDGVRVDHLPKKELNRRRLEIGMIFQNFNLFSSRTAGKNVAFPLELAGWNRRDIDARVKEMLALVGLEDREKSPITTLSGGQKQRVAIARALAPRPNILFCDEATSALDPQTTHEILDLIKKIHAGMNLTVVMITHQMEVVRDACQYVAVVDKGYVIETGAVSDVFRSPRHEITREFLSNIRREEITVDSAIAYLQAQGYEVNKR</sequence>
<keyword evidence="3" id="KW-0547">Nucleotide-binding</keyword>
<keyword evidence="7" id="KW-0472">Membrane</keyword>
<dbReference type="InterPro" id="IPR017871">
    <property type="entry name" value="ABC_transporter-like_CS"/>
</dbReference>
<dbReference type="Gene3D" id="3.40.50.300">
    <property type="entry name" value="P-loop containing nucleotide triphosphate hydrolases"/>
    <property type="match status" value="1"/>
</dbReference>
<dbReference type="AlphaFoldDB" id="A0A380S8V4"/>
<organism evidence="9 10">
    <name type="scientific">Fibrobacter succinogenes</name>
    <name type="common">Bacteroides succinogenes</name>
    <dbReference type="NCBI Taxonomy" id="833"/>
    <lineage>
        <taxon>Bacteria</taxon>
        <taxon>Pseudomonadati</taxon>
        <taxon>Fibrobacterota</taxon>
        <taxon>Fibrobacteria</taxon>
        <taxon>Fibrobacterales</taxon>
        <taxon>Fibrobacteraceae</taxon>
        <taxon>Fibrobacter</taxon>
    </lineage>
</organism>
<keyword evidence="5" id="KW-1278">Translocase</keyword>
<keyword evidence="1" id="KW-0813">Transport</keyword>
<keyword evidence="2" id="KW-1003">Cell membrane</keyword>
<dbReference type="EMBL" id="UHJL01000003">
    <property type="protein sequence ID" value="SUQ24931.1"/>
    <property type="molecule type" value="Genomic_DNA"/>
</dbReference>
<dbReference type="InterPro" id="IPR050086">
    <property type="entry name" value="MetN_ABC_transporter-like"/>
</dbReference>
<dbReference type="Pfam" id="PF00005">
    <property type="entry name" value="ABC_tran"/>
    <property type="match status" value="1"/>
</dbReference>
<dbReference type="Proteomes" id="UP000255423">
    <property type="component" value="Unassembled WGS sequence"/>
</dbReference>
<keyword evidence="4 9" id="KW-0067">ATP-binding</keyword>
<evidence type="ECO:0000256" key="6">
    <source>
        <dbReference type="ARBA" id="ARBA00022970"/>
    </source>
</evidence>
<evidence type="ECO:0000256" key="1">
    <source>
        <dbReference type="ARBA" id="ARBA00022448"/>
    </source>
</evidence>
<dbReference type="GO" id="GO:0016887">
    <property type="term" value="F:ATP hydrolysis activity"/>
    <property type="evidence" value="ECO:0007669"/>
    <property type="project" value="InterPro"/>
</dbReference>
<evidence type="ECO:0000313" key="10">
    <source>
        <dbReference type="Proteomes" id="UP000255423"/>
    </source>
</evidence>
<dbReference type="InterPro" id="IPR003439">
    <property type="entry name" value="ABC_transporter-like_ATP-bd"/>
</dbReference>
<dbReference type="RefSeq" id="WP_014545774.1">
    <property type="nucleotide sequence ID" value="NZ_UHJL01000003.1"/>
</dbReference>
<dbReference type="SUPFAM" id="SSF52540">
    <property type="entry name" value="P-loop containing nucleoside triphosphate hydrolases"/>
    <property type="match status" value="1"/>
</dbReference>
<evidence type="ECO:0000256" key="4">
    <source>
        <dbReference type="ARBA" id="ARBA00022840"/>
    </source>
</evidence>
<evidence type="ECO:0000256" key="7">
    <source>
        <dbReference type="ARBA" id="ARBA00023136"/>
    </source>
</evidence>
<evidence type="ECO:0000259" key="8">
    <source>
        <dbReference type="PROSITE" id="PS50893"/>
    </source>
</evidence>
<dbReference type="SMART" id="SM00382">
    <property type="entry name" value="AAA"/>
    <property type="match status" value="1"/>
</dbReference>
<accession>A0A380S8V4</accession>
<keyword evidence="6" id="KW-0029">Amino-acid transport</keyword>
<dbReference type="PANTHER" id="PTHR43166">
    <property type="entry name" value="AMINO ACID IMPORT ATP-BINDING PROTEIN"/>
    <property type="match status" value="1"/>
</dbReference>
<protein>
    <submittedName>
        <fullName evidence="9">D-methionine transport system ATP-binding protein</fullName>
    </submittedName>
</protein>
<name>A0A380S8V4_FIBSU</name>
<evidence type="ECO:0000313" key="9">
    <source>
        <dbReference type="EMBL" id="SUQ24931.1"/>
    </source>
</evidence>
<dbReference type="PROSITE" id="PS50893">
    <property type="entry name" value="ABC_TRANSPORTER_2"/>
    <property type="match status" value="1"/>
</dbReference>
<dbReference type="PROSITE" id="PS00211">
    <property type="entry name" value="ABC_TRANSPORTER_1"/>
    <property type="match status" value="1"/>
</dbReference>
<feature type="domain" description="ABC transporter" evidence="8">
    <location>
        <begin position="3"/>
        <end position="242"/>
    </location>
</feature>
<evidence type="ECO:0000256" key="2">
    <source>
        <dbReference type="ARBA" id="ARBA00022475"/>
    </source>
</evidence>
<dbReference type="GO" id="GO:0006865">
    <property type="term" value="P:amino acid transport"/>
    <property type="evidence" value="ECO:0007669"/>
    <property type="project" value="UniProtKB-KW"/>
</dbReference>
<dbReference type="InterPro" id="IPR027417">
    <property type="entry name" value="P-loop_NTPase"/>
</dbReference>
<dbReference type="InterPro" id="IPR003593">
    <property type="entry name" value="AAA+_ATPase"/>
</dbReference>
<evidence type="ECO:0000256" key="3">
    <source>
        <dbReference type="ARBA" id="ARBA00022741"/>
    </source>
</evidence>
<gene>
    <name evidence="9" type="ORF">SAMN05661053_2345</name>
</gene>
<reference evidence="9 10" key="1">
    <citation type="submission" date="2017-08" db="EMBL/GenBank/DDBJ databases">
        <authorList>
            <person name="de Groot N.N."/>
        </authorList>
    </citation>
    <scope>NUCLEOTIDE SEQUENCE [LARGE SCALE GENOMIC DNA]</scope>
    <source>
        <strain evidence="9 10">HM2</strain>
    </source>
</reference>